<sequence>MKVLYLDGSSITKLPEGTLDTESLTNEGQHLEAGLIAGVDPIYPTNHPLDIDRIRTHGRMDEGVDAADSLVRLERVGEVQTCLWW</sequence>
<reference evidence="1 2" key="1">
    <citation type="submission" date="2016-06" db="EMBL/GenBank/DDBJ databases">
        <title>Comparative genomics of the ectomycorrhizal sister species Rhizopogon vinicolor and Rhizopogon vesiculosus (Basidiomycota: Boletales) reveals a divergence of the mating type B locus.</title>
        <authorList>
            <consortium name="DOE Joint Genome Institute"/>
            <person name="Mujic A.B."/>
            <person name="Kuo A."/>
            <person name="Tritt A."/>
            <person name="Lipzen A."/>
            <person name="Chen C."/>
            <person name="Johnson J."/>
            <person name="Sharma A."/>
            <person name="Barry K."/>
            <person name="Grigoriev I.V."/>
            <person name="Spatafora J.W."/>
        </authorList>
    </citation>
    <scope>NUCLEOTIDE SEQUENCE [LARGE SCALE GENOMIC DNA]</scope>
    <source>
        <strain evidence="1 2">AM-OR11-026</strain>
    </source>
</reference>
<evidence type="ECO:0000313" key="1">
    <source>
        <dbReference type="EMBL" id="OAX31170.1"/>
    </source>
</evidence>
<dbReference type="InParanoid" id="A0A1B7MEZ8"/>
<dbReference type="AlphaFoldDB" id="A0A1B7MEZ8"/>
<proteinExistence type="predicted"/>
<name>A0A1B7MEZ8_9AGAM</name>
<gene>
    <name evidence="1" type="ORF">K503DRAFT_870739</name>
</gene>
<evidence type="ECO:0000313" key="2">
    <source>
        <dbReference type="Proteomes" id="UP000092154"/>
    </source>
</evidence>
<protein>
    <submittedName>
        <fullName evidence="1">Uncharacterized protein</fullName>
    </submittedName>
</protein>
<organism evidence="1 2">
    <name type="scientific">Rhizopogon vinicolor AM-OR11-026</name>
    <dbReference type="NCBI Taxonomy" id="1314800"/>
    <lineage>
        <taxon>Eukaryota</taxon>
        <taxon>Fungi</taxon>
        <taxon>Dikarya</taxon>
        <taxon>Basidiomycota</taxon>
        <taxon>Agaricomycotina</taxon>
        <taxon>Agaricomycetes</taxon>
        <taxon>Agaricomycetidae</taxon>
        <taxon>Boletales</taxon>
        <taxon>Suillineae</taxon>
        <taxon>Rhizopogonaceae</taxon>
        <taxon>Rhizopogon</taxon>
    </lineage>
</organism>
<feature type="non-terminal residue" evidence="1">
    <location>
        <position position="85"/>
    </location>
</feature>
<dbReference type="EMBL" id="KV449549">
    <property type="protein sequence ID" value="OAX31170.1"/>
    <property type="molecule type" value="Genomic_DNA"/>
</dbReference>
<dbReference type="Proteomes" id="UP000092154">
    <property type="component" value="Unassembled WGS sequence"/>
</dbReference>
<keyword evidence="2" id="KW-1185">Reference proteome</keyword>
<accession>A0A1B7MEZ8</accession>